<name>A0A455RFQ2_9STRA</name>
<dbReference type="FunFam" id="3.30.860.10:FF:000001">
    <property type="entry name" value="30S ribosomal protein S19"/>
    <property type="match status" value="1"/>
</dbReference>
<dbReference type="InterPro" id="IPR020934">
    <property type="entry name" value="Ribosomal_uS19_CS"/>
</dbReference>
<accession>A0A455RFQ2</accession>
<keyword evidence="3" id="KW-0694">RNA-binding</keyword>
<dbReference type="PANTHER" id="PTHR11880">
    <property type="entry name" value="RIBOSOMAL PROTEIN S19P FAMILY MEMBER"/>
    <property type="match status" value="1"/>
</dbReference>
<dbReference type="GO" id="GO:0003735">
    <property type="term" value="F:structural constituent of ribosome"/>
    <property type="evidence" value="ECO:0007669"/>
    <property type="project" value="InterPro"/>
</dbReference>
<dbReference type="SUPFAM" id="SSF54570">
    <property type="entry name" value="Ribosomal protein S19"/>
    <property type="match status" value="1"/>
</dbReference>
<dbReference type="EMBL" id="AP019363">
    <property type="protein sequence ID" value="BBH43074.1"/>
    <property type="molecule type" value="Genomic_DNA"/>
</dbReference>
<sequence length="104" mass="12554">MKKKYNFYISYKLLKKLLKFQQILKKKKIIKTWSRTSTIIPLMLGLTIYVYNGKKHIPIYINEYKLGYKLGEFSPTRYFGKHKEHIQVLPIKAKQKKGKDFIKR</sequence>
<organism evidence="8">
    <name type="scientific">Spumella sp. NIES-1846</name>
    <dbReference type="NCBI Taxonomy" id="2490549"/>
    <lineage>
        <taxon>Eukaryota</taxon>
        <taxon>Sar</taxon>
        <taxon>Stramenopiles</taxon>
        <taxon>Ochrophyta</taxon>
        <taxon>Chrysophyceae</taxon>
        <taxon>Chromulinales</taxon>
        <taxon>Chromulinaceae</taxon>
        <taxon>Spumella</taxon>
    </lineage>
</organism>
<reference evidence="8" key="1">
    <citation type="journal article" date="2019" name="Proc. Natl. Acad. Sci. U.S.A.">
        <title>Principles of plastid reductive evolution illuminated by nonphotosynthetic chrysophytes.</title>
        <authorList>
            <person name="Dorrell R.G."/>
            <person name="Azuma T."/>
            <person name="Nomura M."/>
            <person name="Audren de Kerdre G."/>
            <person name="Paoli L."/>
            <person name="Yang S."/>
            <person name="Bowler C."/>
            <person name="Ishii K."/>
            <person name="Miyashita H."/>
            <person name="Gile G.H."/>
            <person name="Kamikawa R."/>
        </authorList>
    </citation>
    <scope>NUCLEOTIDE SEQUENCE</scope>
    <source>
        <strain evidence="8">NIES-1846</strain>
    </source>
</reference>
<evidence type="ECO:0000256" key="2">
    <source>
        <dbReference type="ARBA" id="ARBA00022730"/>
    </source>
</evidence>
<protein>
    <recommendedName>
        <fullName evidence="6">Small ribosomal subunit protein uS19c</fullName>
    </recommendedName>
</protein>
<dbReference type="NCBIfam" id="TIGR01050">
    <property type="entry name" value="rpsS_bact"/>
    <property type="match status" value="1"/>
</dbReference>
<dbReference type="InterPro" id="IPR002222">
    <property type="entry name" value="Ribosomal_uS19"/>
</dbReference>
<dbReference type="GO" id="GO:0015935">
    <property type="term" value="C:small ribosomal subunit"/>
    <property type="evidence" value="ECO:0007669"/>
    <property type="project" value="InterPro"/>
</dbReference>
<dbReference type="GO" id="GO:0019843">
    <property type="term" value="F:rRNA binding"/>
    <property type="evidence" value="ECO:0007669"/>
    <property type="project" value="UniProtKB-KW"/>
</dbReference>
<gene>
    <name evidence="8" type="primary">rps19</name>
</gene>
<geneLocation type="plastid" evidence="8"/>
<dbReference type="Gene3D" id="3.30.860.10">
    <property type="entry name" value="30s Ribosomal Protein S19, Chain A"/>
    <property type="match status" value="1"/>
</dbReference>
<dbReference type="InterPro" id="IPR023575">
    <property type="entry name" value="Ribosomal_uS19_SF"/>
</dbReference>
<dbReference type="PROSITE" id="PS00323">
    <property type="entry name" value="RIBOSOMAL_S19"/>
    <property type="match status" value="1"/>
</dbReference>
<evidence type="ECO:0000256" key="4">
    <source>
        <dbReference type="ARBA" id="ARBA00022980"/>
    </source>
</evidence>
<keyword evidence="8" id="KW-0934">Plastid</keyword>
<keyword evidence="5 7" id="KW-0687">Ribonucleoprotein</keyword>
<dbReference type="AlphaFoldDB" id="A0A455RFQ2"/>
<dbReference type="HAMAP" id="MF_00531">
    <property type="entry name" value="Ribosomal_uS19"/>
    <property type="match status" value="1"/>
</dbReference>
<dbReference type="GO" id="GO:0006412">
    <property type="term" value="P:translation"/>
    <property type="evidence" value="ECO:0007669"/>
    <property type="project" value="InterPro"/>
</dbReference>
<evidence type="ECO:0000313" key="8">
    <source>
        <dbReference type="EMBL" id="BBH43074.1"/>
    </source>
</evidence>
<dbReference type="PRINTS" id="PR00975">
    <property type="entry name" value="RIBOSOMALS19"/>
</dbReference>
<evidence type="ECO:0000256" key="3">
    <source>
        <dbReference type="ARBA" id="ARBA00022884"/>
    </source>
</evidence>
<dbReference type="Pfam" id="PF00203">
    <property type="entry name" value="Ribosomal_S19"/>
    <property type="match status" value="1"/>
</dbReference>
<comment type="similarity">
    <text evidence="1 7">Belongs to the universal ribosomal protein uS19 family.</text>
</comment>
<dbReference type="GO" id="GO:0005737">
    <property type="term" value="C:cytoplasm"/>
    <property type="evidence" value="ECO:0007669"/>
    <property type="project" value="UniProtKB-ARBA"/>
</dbReference>
<keyword evidence="2" id="KW-0699">rRNA-binding</keyword>
<evidence type="ECO:0000256" key="5">
    <source>
        <dbReference type="ARBA" id="ARBA00023274"/>
    </source>
</evidence>
<dbReference type="GO" id="GO:0000028">
    <property type="term" value="P:ribosomal small subunit assembly"/>
    <property type="evidence" value="ECO:0007669"/>
    <property type="project" value="TreeGrafter"/>
</dbReference>
<keyword evidence="4 7" id="KW-0689">Ribosomal protein</keyword>
<dbReference type="InterPro" id="IPR005732">
    <property type="entry name" value="Ribosomal_uS19_bac-type"/>
</dbReference>
<evidence type="ECO:0000256" key="1">
    <source>
        <dbReference type="ARBA" id="ARBA00007345"/>
    </source>
</evidence>
<evidence type="ECO:0000256" key="7">
    <source>
        <dbReference type="RuleBase" id="RU003485"/>
    </source>
</evidence>
<dbReference type="PANTHER" id="PTHR11880:SF8">
    <property type="entry name" value="SMALL RIBOSOMAL SUBUNIT PROTEIN US19M"/>
    <property type="match status" value="1"/>
</dbReference>
<proteinExistence type="inferred from homology"/>
<evidence type="ECO:0000256" key="6">
    <source>
        <dbReference type="ARBA" id="ARBA00035253"/>
    </source>
</evidence>